<dbReference type="InterPro" id="IPR029063">
    <property type="entry name" value="SAM-dependent_MTases_sf"/>
</dbReference>
<dbReference type="Pfam" id="PF13489">
    <property type="entry name" value="Methyltransf_23"/>
    <property type="match status" value="1"/>
</dbReference>
<evidence type="ECO:0000313" key="2">
    <source>
        <dbReference type="Proteomes" id="UP000799539"/>
    </source>
</evidence>
<protein>
    <recommendedName>
        <fullName evidence="3">Methyltransferase domain-containing protein</fullName>
    </recommendedName>
</protein>
<evidence type="ECO:0000313" key="1">
    <source>
        <dbReference type="EMBL" id="KAF2207180.1"/>
    </source>
</evidence>
<dbReference type="OrthoDB" id="417697at2759"/>
<dbReference type="SUPFAM" id="SSF53335">
    <property type="entry name" value="S-adenosyl-L-methionine-dependent methyltransferases"/>
    <property type="match status" value="1"/>
</dbReference>
<dbReference type="Gene3D" id="3.40.50.150">
    <property type="entry name" value="Vaccinia Virus protein VP39"/>
    <property type="match status" value="1"/>
</dbReference>
<sequence>MDHGDVDRPKDPPPLDSICNIPSWIASVGYHIHPSIPISDTTLIGDIGCGNGIWSIELAKQLPSGAKIEAFDISLAQCPPRGWWPENVVFSEVDIFAPLPVHLAGRFDVINIRHFICVVRSGDPLPLLTALLKLLKPGGYLHWQEYDLQSSKVVVADAKGPPEFEAPNMHALLHAVLGTVGTQTTWVQDFHSSLDGPETQLVAHEHVWTAKDAIMLSQDSGYLGSHEVRTGDSNSERVAQYLQLADAAYEECLRLDRRSFTDLQMVTWVARKK</sequence>
<reference evidence="1" key="1">
    <citation type="journal article" date="2020" name="Stud. Mycol.">
        <title>101 Dothideomycetes genomes: a test case for predicting lifestyles and emergence of pathogens.</title>
        <authorList>
            <person name="Haridas S."/>
            <person name="Albert R."/>
            <person name="Binder M."/>
            <person name="Bloem J."/>
            <person name="Labutti K."/>
            <person name="Salamov A."/>
            <person name="Andreopoulos B."/>
            <person name="Baker S."/>
            <person name="Barry K."/>
            <person name="Bills G."/>
            <person name="Bluhm B."/>
            <person name="Cannon C."/>
            <person name="Castanera R."/>
            <person name="Culley D."/>
            <person name="Daum C."/>
            <person name="Ezra D."/>
            <person name="Gonzalez J."/>
            <person name="Henrissat B."/>
            <person name="Kuo A."/>
            <person name="Liang C."/>
            <person name="Lipzen A."/>
            <person name="Lutzoni F."/>
            <person name="Magnuson J."/>
            <person name="Mondo S."/>
            <person name="Nolan M."/>
            <person name="Ohm R."/>
            <person name="Pangilinan J."/>
            <person name="Park H.-J."/>
            <person name="Ramirez L."/>
            <person name="Alfaro M."/>
            <person name="Sun H."/>
            <person name="Tritt A."/>
            <person name="Yoshinaga Y."/>
            <person name="Zwiers L.-H."/>
            <person name="Turgeon B."/>
            <person name="Goodwin S."/>
            <person name="Spatafora J."/>
            <person name="Crous P."/>
            <person name="Grigoriev I."/>
        </authorList>
    </citation>
    <scope>NUCLEOTIDE SEQUENCE</scope>
    <source>
        <strain evidence="1">SCOH1-5</strain>
    </source>
</reference>
<dbReference type="AlphaFoldDB" id="A0A6A6F1T2"/>
<name>A0A6A6F1T2_9PEZI</name>
<organism evidence="1 2">
    <name type="scientific">Cercospora zeae-maydis SCOH1-5</name>
    <dbReference type="NCBI Taxonomy" id="717836"/>
    <lineage>
        <taxon>Eukaryota</taxon>
        <taxon>Fungi</taxon>
        <taxon>Dikarya</taxon>
        <taxon>Ascomycota</taxon>
        <taxon>Pezizomycotina</taxon>
        <taxon>Dothideomycetes</taxon>
        <taxon>Dothideomycetidae</taxon>
        <taxon>Mycosphaerellales</taxon>
        <taxon>Mycosphaerellaceae</taxon>
        <taxon>Cercospora</taxon>
    </lineage>
</organism>
<accession>A0A6A6F1T2</accession>
<gene>
    <name evidence="1" type="ORF">CERZMDRAFT_102675</name>
</gene>
<keyword evidence="2" id="KW-1185">Reference proteome</keyword>
<proteinExistence type="predicted"/>
<dbReference type="EMBL" id="ML992706">
    <property type="protein sequence ID" value="KAF2207180.1"/>
    <property type="molecule type" value="Genomic_DNA"/>
</dbReference>
<evidence type="ECO:0008006" key="3">
    <source>
        <dbReference type="Google" id="ProtNLM"/>
    </source>
</evidence>
<dbReference type="CDD" id="cd02440">
    <property type="entry name" value="AdoMet_MTases"/>
    <property type="match status" value="1"/>
</dbReference>
<dbReference type="Proteomes" id="UP000799539">
    <property type="component" value="Unassembled WGS sequence"/>
</dbReference>